<sequence>ATKCSLNQICAANSDCANGNCDTTLKKCVAPSCTDGNKNQNEGDVDCGGSCSTKCGLSQSCSANTDCANAPSCADGNKNEGEGDIDCGGPCSTKCGLTQTCSTNADCANGNCHTTQKTCQ</sequence>
<dbReference type="Proteomes" id="UP000663868">
    <property type="component" value="Unassembled WGS sequence"/>
</dbReference>
<dbReference type="AlphaFoldDB" id="A0A820GA05"/>
<feature type="non-terminal residue" evidence="1">
    <location>
        <position position="120"/>
    </location>
</feature>
<name>A0A820GA05_9BILA</name>
<feature type="non-terminal residue" evidence="1">
    <location>
        <position position="1"/>
    </location>
</feature>
<comment type="caution">
    <text evidence="1">The sequence shown here is derived from an EMBL/GenBank/DDBJ whole genome shotgun (WGS) entry which is preliminary data.</text>
</comment>
<protein>
    <submittedName>
        <fullName evidence="1">Uncharacterized protein</fullName>
    </submittedName>
</protein>
<reference evidence="1" key="1">
    <citation type="submission" date="2021-02" db="EMBL/GenBank/DDBJ databases">
        <authorList>
            <person name="Nowell W R."/>
        </authorList>
    </citation>
    <scope>NUCLEOTIDE SEQUENCE</scope>
</reference>
<accession>A0A820GA05</accession>
<evidence type="ECO:0000313" key="2">
    <source>
        <dbReference type="Proteomes" id="UP000663868"/>
    </source>
</evidence>
<evidence type="ECO:0000313" key="1">
    <source>
        <dbReference type="EMBL" id="CAF4275929.1"/>
    </source>
</evidence>
<organism evidence="1 2">
    <name type="scientific">Adineta steineri</name>
    <dbReference type="NCBI Taxonomy" id="433720"/>
    <lineage>
        <taxon>Eukaryota</taxon>
        <taxon>Metazoa</taxon>
        <taxon>Spiralia</taxon>
        <taxon>Gnathifera</taxon>
        <taxon>Rotifera</taxon>
        <taxon>Eurotatoria</taxon>
        <taxon>Bdelloidea</taxon>
        <taxon>Adinetida</taxon>
        <taxon>Adinetidae</taxon>
        <taxon>Adineta</taxon>
    </lineage>
</organism>
<dbReference type="EMBL" id="CAJOBB010012415">
    <property type="protein sequence ID" value="CAF4275929.1"/>
    <property type="molecule type" value="Genomic_DNA"/>
</dbReference>
<proteinExistence type="predicted"/>
<gene>
    <name evidence="1" type="ORF">KXQ929_LOCUS44156</name>
</gene>